<evidence type="ECO:0000256" key="5">
    <source>
        <dbReference type="ARBA" id="ARBA00013189"/>
    </source>
</evidence>
<protein>
    <recommendedName>
        <fullName evidence="6 10">UDP-glucose 4-epimerase</fullName>
        <ecNumber evidence="5 10">5.1.3.2</ecNumber>
    </recommendedName>
</protein>
<keyword evidence="7 10" id="KW-0520">NAD</keyword>
<dbReference type="InterPro" id="IPR036291">
    <property type="entry name" value="NAD(P)-bd_dom_sf"/>
</dbReference>
<reference evidence="12" key="1">
    <citation type="submission" date="2018-12" db="EMBL/GenBank/DDBJ databases">
        <title>Complete genome sequences of twenty non-typhoidal Salmonella isolates from Rwanda.</title>
        <authorList>
            <person name="Byukusenge M."/>
            <person name="Li L."/>
            <person name="Subhashinie K."/>
            <person name="Nzayirambaho M."/>
            <person name="Kuchipudi S.V."/>
            <person name="Jayarao B.M."/>
        </authorList>
    </citation>
    <scope>NUCLEOTIDE SEQUENCE</scope>
    <source>
        <strain evidence="12">RSE40</strain>
    </source>
</reference>
<dbReference type="Pfam" id="PF01370">
    <property type="entry name" value="Epimerase"/>
    <property type="match status" value="1"/>
</dbReference>
<dbReference type="GO" id="GO:0005829">
    <property type="term" value="C:cytosol"/>
    <property type="evidence" value="ECO:0007669"/>
    <property type="project" value="TreeGrafter"/>
</dbReference>
<dbReference type="RefSeq" id="WP_079801927.1">
    <property type="nucleotide sequence ID" value="NZ_CP034698.1"/>
</dbReference>
<dbReference type="SUPFAM" id="SSF51735">
    <property type="entry name" value="NAD(P)-binding Rossmann-fold domains"/>
    <property type="match status" value="1"/>
</dbReference>
<evidence type="ECO:0000256" key="9">
    <source>
        <dbReference type="ARBA" id="ARBA00023235"/>
    </source>
</evidence>
<dbReference type="UniPathway" id="UPA00214"/>
<dbReference type="PANTHER" id="PTHR43725">
    <property type="entry name" value="UDP-GLUCOSE 4-EPIMERASE"/>
    <property type="match status" value="1"/>
</dbReference>
<dbReference type="NCBIfam" id="NF007956">
    <property type="entry name" value="PRK10675.1"/>
    <property type="match status" value="1"/>
</dbReference>
<dbReference type="EMBL" id="CP034698">
    <property type="protein sequence ID" value="AZT41388.1"/>
    <property type="molecule type" value="Genomic_DNA"/>
</dbReference>
<comment type="subunit">
    <text evidence="10">Homodimer.</text>
</comment>
<name>A0A3Q9MVC9_SALET</name>
<proteinExistence type="inferred from homology"/>
<dbReference type="GO" id="GO:0006012">
    <property type="term" value="P:galactose metabolic process"/>
    <property type="evidence" value="ECO:0007669"/>
    <property type="project" value="UniProtKB-UniPathway"/>
</dbReference>
<evidence type="ECO:0000256" key="3">
    <source>
        <dbReference type="ARBA" id="ARBA00004947"/>
    </source>
</evidence>
<evidence type="ECO:0000256" key="2">
    <source>
        <dbReference type="ARBA" id="ARBA00001911"/>
    </source>
</evidence>
<evidence type="ECO:0000256" key="6">
    <source>
        <dbReference type="ARBA" id="ARBA00018569"/>
    </source>
</evidence>
<accession>A0A3Q9MVC9</accession>
<keyword evidence="8" id="KW-0299">Galactose metabolism</keyword>
<dbReference type="Gene3D" id="3.40.50.720">
    <property type="entry name" value="NAD(P)-binding Rossmann-like Domain"/>
    <property type="match status" value="1"/>
</dbReference>
<comment type="pathway">
    <text evidence="3 10">Carbohydrate metabolism; galactose metabolism.</text>
</comment>
<dbReference type="GO" id="GO:0003978">
    <property type="term" value="F:UDP-glucose 4-epimerase activity"/>
    <property type="evidence" value="ECO:0007669"/>
    <property type="project" value="UniProtKB-UniRule"/>
</dbReference>
<dbReference type="EC" id="5.1.3.2" evidence="5 10"/>
<evidence type="ECO:0000259" key="11">
    <source>
        <dbReference type="Pfam" id="PF01370"/>
    </source>
</evidence>
<dbReference type="AlphaFoldDB" id="A0A3Q9MVC9"/>
<dbReference type="CDD" id="cd05247">
    <property type="entry name" value="UDP_G4E_1_SDR_e"/>
    <property type="match status" value="1"/>
</dbReference>
<comment type="cofactor">
    <cofactor evidence="2 10">
        <name>NAD(+)</name>
        <dbReference type="ChEBI" id="CHEBI:57540"/>
    </cofactor>
</comment>
<keyword evidence="10" id="KW-0119">Carbohydrate metabolism</keyword>
<evidence type="ECO:0000256" key="10">
    <source>
        <dbReference type="RuleBase" id="RU366046"/>
    </source>
</evidence>
<dbReference type="InterPro" id="IPR005886">
    <property type="entry name" value="UDP_G4E"/>
</dbReference>
<feature type="domain" description="NAD-dependent epimerase/dehydratase" evidence="11">
    <location>
        <begin position="3"/>
        <end position="263"/>
    </location>
</feature>
<evidence type="ECO:0000256" key="4">
    <source>
        <dbReference type="ARBA" id="ARBA00007637"/>
    </source>
</evidence>
<gene>
    <name evidence="12" type="primary">galE</name>
    <name evidence="12" type="ORF">EL007_08700</name>
</gene>
<dbReference type="Gene3D" id="3.90.25.10">
    <property type="entry name" value="UDP-galactose 4-epimerase, domain 1"/>
    <property type="match status" value="1"/>
</dbReference>
<organism evidence="12">
    <name type="scientific">Salmonella enterica subsp. enterica serovar Karamoja</name>
    <dbReference type="NCBI Taxonomy" id="2500153"/>
    <lineage>
        <taxon>Bacteria</taxon>
        <taxon>Pseudomonadati</taxon>
        <taxon>Pseudomonadota</taxon>
        <taxon>Gammaproteobacteria</taxon>
        <taxon>Enterobacterales</taxon>
        <taxon>Enterobacteriaceae</taxon>
        <taxon>Salmonella</taxon>
    </lineage>
</organism>
<evidence type="ECO:0000256" key="1">
    <source>
        <dbReference type="ARBA" id="ARBA00000083"/>
    </source>
</evidence>
<sequence>MLILVTGGAGYIGSHTIISLLENNYNVIVLDNLCNSSFESIKRIEKIMHKKINFYLGDVRDKSLLKNIFLDNKIDAVIHFAALKSVGESNAYPLDYYSNNLTGTLSLLEVMKQFDVRKMIFSSSATVYGNKNIAPNKESDPIGGTTNPYGTSKYMMELILQDLCKSDPNFSIVSLRYFNPTGAHSSGMMGENPNGIPNNLIPYISKVAQKKLQKLHVFGNDYPTKDGTGIRDYIHVSDLALGHVKALDYIFLNDVNYEVFNLGTGRGYSVLEVVRMFEKIANTTIPFEICERRTGDIAESWASADLAKSKLKWIATKDLKEMLQDVWRWQIKNPDGY</sequence>
<comment type="catalytic activity">
    <reaction evidence="1 10">
        <text>UDP-alpha-D-glucose = UDP-alpha-D-galactose</text>
        <dbReference type="Rhea" id="RHEA:22168"/>
        <dbReference type="ChEBI" id="CHEBI:58885"/>
        <dbReference type="ChEBI" id="CHEBI:66914"/>
        <dbReference type="EC" id="5.1.3.2"/>
    </reaction>
</comment>
<dbReference type="PANTHER" id="PTHR43725:SF47">
    <property type="entry name" value="UDP-GLUCOSE 4-EPIMERASE"/>
    <property type="match status" value="1"/>
</dbReference>
<evidence type="ECO:0000256" key="7">
    <source>
        <dbReference type="ARBA" id="ARBA00023027"/>
    </source>
</evidence>
<dbReference type="NCBIfam" id="TIGR01179">
    <property type="entry name" value="galE"/>
    <property type="match status" value="1"/>
</dbReference>
<dbReference type="InterPro" id="IPR001509">
    <property type="entry name" value="Epimerase_deHydtase"/>
</dbReference>
<evidence type="ECO:0000256" key="8">
    <source>
        <dbReference type="ARBA" id="ARBA00023144"/>
    </source>
</evidence>
<comment type="similarity">
    <text evidence="4 10">Belongs to the NAD(P)-dependent epimerase/dehydratase family.</text>
</comment>
<keyword evidence="9 10" id="KW-0413">Isomerase</keyword>
<evidence type="ECO:0000313" key="12">
    <source>
        <dbReference type="EMBL" id="AZT41388.1"/>
    </source>
</evidence>